<gene>
    <name evidence="1" type="ORF">SK128_010984</name>
</gene>
<protein>
    <submittedName>
        <fullName evidence="1">Uncharacterized protein</fullName>
    </submittedName>
</protein>
<proteinExistence type="predicted"/>
<evidence type="ECO:0000313" key="1">
    <source>
        <dbReference type="EMBL" id="KAK7084700.1"/>
    </source>
</evidence>
<reference evidence="1 2" key="1">
    <citation type="submission" date="2023-11" db="EMBL/GenBank/DDBJ databases">
        <title>Halocaridina rubra genome assembly.</title>
        <authorList>
            <person name="Smith C."/>
        </authorList>
    </citation>
    <scope>NUCLEOTIDE SEQUENCE [LARGE SCALE GENOMIC DNA]</scope>
    <source>
        <strain evidence="1">EP-1</strain>
        <tissue evidence="1">Whole</tissue>
    </source>
</reference>
<dbReference type="EMBL" id="JAXCGZ010002004">
    <property type="protein sequence ID" value="KAK7084700.1"/>
    <property type="molecule type" value="Genomic_DNA"/>
</dbReference>
<sequence length="76" mass="7741">MAGISPHSHGGGCRHVGSRGLRLDAVPDVSLDSHFDRSYPSPILAVLNMGECTPLRGAGLAEGGSKFLGALRGAVS</sequence>
<organism evidence="1 2">
    <name type="scientific">Halocaridina rubra</name>
    <name type="common">Hawaiian red shrimp</name>
    <dbReference type="NCBI Taxonomy" id="373956"/>
    <lineage>
        <taxon>Eukaryota</taxon>
        <taxon>Metazoa</taxon>
        <taxon>Ecdysozoa</taxon>
        <taxon>Arthropoda</taxon>
        <taxon>Crustacea</taxon>
        <taxon>Multicrustacea</taxon>
        <taxon>Malacostraca</taxon>
        <taxon>Eumalacostraca</taxon>
        <taxon>Eucarida</taxon>
        <taxon>Decapoda</taxon>
        <taxon>Pleocyemata</taxon>
        <taxon>Caridea</taxon>
        <taxon>Atyoidea</taxon>
        <taxon>Atyidae</taxon>
        <taxon>Halocaridina</taxon>
    </lineage>
</organism>
<comment type="caution">
    <text evidence="1">The sequence shown here is derived from an EMBL/GenBank/DDBJ whole genome shotgun (WGS) entry which is preliminary data.</text>
</comment>
<dbReference type="Proteomes" id="UP001381693">
    <property type="component" value="Unassembled WGS sequence"/>
</dbReference>
<name>A0AAN9AF51_HALRR</name>
<evidence type="ECO:0000313" key="2">
    <source>
        <dbReference type="Proteomes" id="UP001381693"/>
    </source>
</evidence>
<keyword evidence="2" id="KW-1185">Reference proteome</keyword>
<accession>A0AAN9AF51</accession>
<dbReference type="AlphaFoldDB" id="A0AAN9AF51"/>